<proteinExistence type="predicted"/>
<protein>
    <submittedName>
        <fullName evidence="2">Uncharacterized protein</fullName>
    </submittedName>
</protein>
<sequence length="134" mass="14113">MAADLGGGPLSRAVIPDHDHVWLIGKLGAASVIVCTRSGRHAVREHDQPHMITARASKRPDRPHTITHGLLGVQVGRIRSTCHSSYAGANTPTGSPRPGNMVAQTTRANGHRAANETKASTANGAEQRRPASHA</sequence>
<feature type="region of interest" description="Disordered" evidence="1">
    <location>
        <begin position="83"/>
        <end position="134"/>
    </location>
</feature>
<comment type="caution">
    <text evidence="2">The sequence shown here is derived from an EMBL/GenBank/DDBJ whole genome shotgun (WGS) entry which is preliminary data.</text>
</comment>
<evidence type="ECO:0000256" key="1">
    <source>
        <dbReference type="SAM" id="MobiDB-lite"/>
    </source>
</evidence>
<reference evidence="2 3" key="1">
    <citation type="submission" date="2021-01" db="EMBL/GenBank/DDBJ databases">
        <title>Whole genome shotgun sequence of Asanoa iriomotensis NBRC 100142.</title>
        <authorList>
            <person name="Komaki H."/>
            <person name="Tamura T."/>
        </authorList>
    </citation>
    <scope>NUCLEOTIDE SEQUENCE [LARGE SCALE GENOMIC DNA]</scope>
    <source>
        <strain evidence="2 3">NBRC 100142</strain>
    </source>
</reference>
<feature type="compositionally biased region" description="Polar residues" evidence="1">
    <location>
        <begin position="83"/>
        <end position="94"/>
    </location>
</feature>
<keyword evidence="3" id="KW-1185">Reference proteome</keyword>
<evidence type="ECO:0000313" key="3">
    <source>
        <dbReference type="Proteomes" id="UP000624325"/>
    </source>
</evidence>
<organism evidence="2 3">
    <name type="scientific">Asanoa iriomotensis</name>
    <dbReference type="NCBI Taxonomy" id="234613"/>
    <lineage>
        <taxon>Bacteria</taxon>
        <taxon>Bacillati</taxon>
        <taxon>Actinomycetota</taxon>
        <taxon>Actinomycetes</taxon>
        <taxon>Micromonosporales</taxon>
        <taxon>Micromonosporaceae</taxon>
        <taxon>Asanoa</taxon>
    </lineage>
</organism>
<dbReference type="Proteomes" id="UP000624325">
    <property type="component" value="Unassembled WGS sequence"/>
</dbReference>
<dbReference type="EMBL" id="BONC01000017">
    <property type="protein sequence ID" value="GIF56848.1"/>
    <property type="molecule type" value="Genomic_DNA"/>
</dbReference>
<name>A0ABQ4C242_9ACTN</name>
<gene>
    <name evidence="2" type="ORF">Air01nite_29430</name>
</gene>
<evidence type="ECO:0000313" key="2">
    <source>
        <dbReference type="EMBL" id="GIF56848.1"/>
    </source>
</evidence>
<accession>A0ABQ4C242</accession>